<dbReference type="InterPro" id="IPR032630">
    <property type="entry name" value="P_typ_ATPase_c"/>
</dbReference>
<keyword evidence="2" id="KW-0479">Metal-binding</keyword>
<evidence type="ECO:0000259" key="5">
    <source>
        <dbReference type="Pfam" id="PF16212"/>
    </source>
</evidence>
<feature type="transmembrane region" description="Helical" evidence="4">
    <location>
        <begin position="85"/>
        <end position="104"/>
    </location>
</feature>
<feature type="domain" description="P-type ATPase C-terminal" evidence="5">
    <location>
        <begin position="26"/>
        <end position="180"/>
    </location>
</feature>
<dbReference type="GO" id="GO:0005802">
    <property type="term" value="C:trans-Golgi network"/>
    <property type="evidence" value="ECO:0007669"/>
    <property type="project" value="TreeGrafter"/>
</dbReference>
<comment type="subcellular location">
    <subcellularLocation>
        <location evidence="1">Membrane</location>
        <topology evidence="1">Multi-pass membrane protein</topology>
    </subcellularLocation>
</comment>
<organism evidence="6 7">
    <name type="scientific">Eumeta variegata</name>
    <name type="common">Bagworm moth</name>
    <name type="synonym">Eumeta japonica</name>
    <dbReference type="NCBI Taxonomy" id="151549"/>
    <lineage>
        <taxon>Eukaryota</taxon>
        <taxon>Metazoa</taxon>
        <taxon>Ecdysozoa</taxon>
        <taxon>Arthropoda</taxon>
        <taxon>Hexapoda</taxon>
        <taxon>Insecta</taxon>
        <taxon>Pterygota</taxon>
        <taxon>Neoptera</taxon>
        <taxon>Endopterygota</taxon>
        <taxon>Lepidoptera</taxon>
        <taxon>Glossata</taxon>
        <taxon>Ditrysia</taxon>
        <taxon>Tineoidea</taxon>
        <taxon>Psychidae</taxon>
        <taxon>Oiketicinae</taxon>
        <taxon>Eumeta</taxon>
    </lineage>
</organism>
<evidence type="ECO:0000256" key="4">
    <source>
        <dbReference type="SAM" id="Phobius"/>
    </source>
</evidence>
<dbReference type="GO" id="GO:0140326">
    <property type="term" value="F:ATPase-coupled intramembrane lipid transporter activity"/>
    <property type="evidence" value="ECO:0007669"/>
    <property type="project" value="TreeGrafter"/>
</dbReference>
<feature type="transmembrane region" description="Helical" evidence="4">
    <location>
        <begin position="156"/>
        <end position="180"/>
    </location>
</feature>
<feature type="transmembrane region" description="Helical" evidence="4">
    <location>
        <begin position="116"/>
        <end position="136"/>
    </location>
</feature>
<feature type="transmembrane region" description="Helical" evidence="4">
    <location>
        <begin position="47"/>
        <end position="65"/>
    </location>
</feature>
<evidence type="ECO:0000313" key="6">
    <source>
        <dbReference type="EMBL" id="GBP79172.1"/>
    </source>
</evidence>
<reference evidence="6 7" key="1">
    <citation type="journal article" date="2019" name="Commun. Biol.">
        <title>The bagworm genome reveals a unique fibroin gene that provides high tensile strength.</title>
        <authorList>
            <person name="Kono N."/>
            <person name="Nakamura H."/>
            <person name="Ohtoshi R."/>
            <person name="Tomita M."/>
            <person name="Numata K."/>
            <person name="Arakawa K."/>
        </authorList>
    </citation>
    <scope>NUCLEOTIDE SEQUENCE [LARGE SCALE GENOMIC DNA]</scope>
</reference>
<evidence type="ECO:0000256" key="2">
    <source>
        <dbReference type="ARBA" id="ARBA00022723"/>
    </source>
</evidence>
<sequence>MFTVVEWPGVFDYGQSSIILLGTSAVVFLHPVLYIPSQQGLLFNVRVFWVWAVNSLLHSVLLFWLPMLMTAHDVLWPSGKEGGYLVLGNIVYTYVVLTVCLKAGLCTHSWTWVTHVAIWGSVLLWFLFILVYSNLYPTIMIGAVMRGMDHMVFGSLVFWMGLVLIPVVTLVPDLLITVWWEQVQVVRHALAARSALAARCVPPAFTRLRASPRRRSAYPLVP</sequence>
<comment type="caution">
    <text evidence="6">The sequence shown here is derived from an EMBL/GenBank/DDBJ whole genome shotgun (WGS) entry which is preliminary data.</text>
</comment>
<accession>A0A4C1YW68</accession>
<name>A0A4C1YW68_EUMVA</name>
<keyword evidence="7" id="KW-1185">Reference proteome</keyword>
<dbReference type="PANTHER" id="PTHR24092:SF150">
    <property type="entry name" value="PHOSPHOLIPID-TRANSPORTING ATPASE"/>
    <property type="match status" value="1"/>
</dbReference>
<dbReference type="Pfam" id="PF16212">
    <property type="entry name" value="PhoLip_ATPase_C"/>
    <property type="match status" value="1"/>
</dbReference>
<proteinExistence type="predicted"/>
<dbReference type="GO" id="GO:0046872">
    <property type="term" value="F:metal ion binding"/>
    <property type="evidence" value="ECO:0007669"/>
    <property type="project" value="UniProtKB-KW"/>
</dbReference>
<keyword evidence="3" id="KW-0460">Magnesium</keyword>
<evidence type="ECO:0000256" key="3">
    <source>
        <dbReference type="ARBA" id="ARBA00022842"/>
    </source>
</evidence>
<evidence type="ECO:0000256" key="1">
    <source>
        <dbReference type="ARBA" id="ARBA00004141"/>
    </source>
</evidence>
<dbReference type="OrthoDB" id="7364745at2759"/>
<dbReference type="Proteomes" id="UP000299102">
    <property type="component" value="Unassembled WGS sequence"/>
</dbReference>
<keyword evidence="4" id="KW-0812">Transmembrane</keyword>
<dbReference type="GO" id="GO:0005886">
    <property type="term" value="C:plasma membrane"/>
    <property type="evidence" value="ECO:0007669"/>
    <property type="project" value="TreeGrafter"/>
</dbReference>
<dbReference type="InterPro" id="IPR023298">
    <property type="entry name" value="ATPase_P-typ_TM_dom_sf"/>
</dbReference>
<dbReference type="PANTHER" id="PTHR24092">
    <property type="entry name" value="PROBABLE PHOSPHOLIPID-TRANSPORTING ATPASE"/>
    <property type="match status" value="1"/>
</dbReference>
<dbReference type="STRING" id="151549.A0A4C1YW68"/>
<dbReference type="AlphaFoldDB" id="A0A4C1YW68"/>
<keyword evidence="4" id="KW-0472">Membrane</keyword>
<dbReference type="SUPFAM" id="SSF81665">
    <property type="entry name" value="Calcium ATPase, transmembrane domain M"/>
    <property type="match status" value="1"/>
</dbReference>
<feature type="transmembrane region" description="Helical" evidence="4">
    <location>
        <begin position="16"/>
        <end position="35"/>
    </location>
</feature>
<protein>
    <submittedName>
        <fullName evidence="6">Phospholipid-transporting ATPase IA</fullName>
    </submittedName>
</protein>
<dbReference type="EMBL" id="BGZK01001404">
    <property type="protein sequence ID" value="GBP79172.1"/>
    <property type="molecule type" value="Genomic_DNA"/>
</dbReference>
<dbReference type="GO" id="GO:0045332">
    <property type="term" value="P:phospholipid translocation"/>
    <property type="evidence" value="ECO:0007669"/>
    <property type="project" value="TreeGrafter"/>
</dbReference>
<keyword evidence="4" id="KW-1133">Transmembrane helix</keyword>
<evidence type="ECO:0000313" key="7">
    <source>
        <dbReference type="Proteomes" id="UP000299102"/>
    </source>
</evidence>
<gene>
    <name evidence="6" type="primary">ATP8A1</name>
    <name evidence="6" type="ORF">EVAR_53038_1</name>
</gene>